<dbReference type="RefSeq" id="WP_420242537.1">
    <property type="nucleotide sequence ID" value="NZ_BOPV01000001.1"/>
</dbReference>
<feature type="chain" id="PRO_5035835802" description="Lipoprotein" evidence="1">
    <location>
        <begin position="17"/>
        <end position="238"/>
    </location>
</feature>
<keyword evidence="3" id="KW-1185">Reference proteome</keyword>
<protein>
    <recommendedName>
        <fullName evidence="4">Lipoprotein</fullName>
    </recommendedName>
</protein>
<accession>A0A8S8X7V5</accession>
<evidence type="ECO:0008006" key="4">
    <source>
        <dbReference type="Google" id="ProtNLM"/>
    </source>
</evidence>
<dbReference type="AlphaFoldDB" id="A0A8S8X7V5"/>
<reference evidence="2" key="1">
    <citation type="submission" date="2021-02" db="EMBL/GenBank/DDBJ databases">
        <title>Genome sequence of Rhodospirillales sp. strain TMPK1 isolated from soil.</title>
        <authorList>
            <person name="Nakai R."/>
            <person name="Kusada H."/>
            <person name="Tamaki H."/>
        </authorList>
    </citation>
    <scope>NUCLEOTIDE SEQUENCE</scope>
    <source>
        <strain evidence="2">TMPK1</strain>
    </source>
</reference>
<gene>
    <name evidence="2" type="ORF">TMPK1_16700</name>
</gene>
<dbReference type="Proteomes" id="UP000681075">
    <property type="component" value="Unassembled WGS sequence"/>
</dbReference>
<comment type="caution">
    <text evidence="2">The sequence shown here is derived from an EMBL/GenBank/DDBJ whole genome shotgun (WGS) entry which is preliminary data.</text>
</comment>
<name>A0A8S8X7V5_9PROT</name>
<proteinExistence type="predicted"/>
<evidence type="ECO:0000313" key="2">
    <source>
        <dbReference type="EMBL" id="GIL39433.1"/>
    </source>
</evidence>
<dbReference type="EMBL" id="BOPV01000001">
    <property type="protein sequence ID" value="GIL39433.1"/>
    <property type="molecule type" value="Genomic_DNA"/>
</dbReference>
<evidence type="ECO:0000256" key="1">
    <source>
        <dbReference type="SAM" id="SignalP"/>
    </source>
</evidence>
<evidence type="ECO:0000313" key="3">
    <source>
        <dbReference type="Proteomes" id="UP000681075"/>
    </source>
</evidence>
<organism evidence="2 3">
    <name type="scientific">Roseiterribacter gracilis</name>
    <dbReference type="NCBI Taxonomy" id="2812848"/>
    <lineage>
        <taxon>Bacteria</taxon>
        <taxon>Pseudomonadati</taxon>
        <taxon>Pseudomonadota</taxon>
        <taxon>Alphaproteobacteria</taxon>
        <taxon>Rhodospirillales</taxon>
        <taxon>Roseiterribacteraceae</taxon>
        <taxon>Roseiterribacter</taxon>
    </lineage>
</organism>
<feature type="signal peptide" evidence="1">
    <location>
        <begin position="1"/>
        <end position="16"/>
    </location>
</feature>
<keyword evidence="1" id="KW-0732">Signal</keyword>
<sequence>MPASIFLATATAAALAGCPAPEAPIVDVTSEVSGVEIVRRTPREMEGLYDVAATMARRVHPVGLTHGDTHLDSTYTFLAVPTKNGQVCLWPKRIQVRVETASIVSVSKDVGRNTCEWHAVLEHEMRHVEADRMTAWRATFQIRDKMREAAIGYGPFNRADMADAKLKLIATLEASLKVASDQMYAARDKAQDAVDSEEEYARVASRCTFPDVFVVNGATARGALLKNSLPSATFVRSD</sequence>